<dbReference type="RefSeq" id="WP_193637977.1">
    <property type="nucleotide sequence ID" value="NZ_JADCSA010000006.1"/>
</dbReference>
<evidence type="ECO:0000313" key="3">
    <source>
        <dbReference type="Proteomes" id="UP000756387"/>
    </source>
</evidence>
<sequence>MTTLLIALHGYGGTGADMAQALSAGHESVPLEAPDGPVRASLVGRGRAWYPLTSQMDLVRQWSREVSPDVARLVRAAQARHGASPDRTVLVGFSQGASVAAALLRHSPLCHRVVLACGRLPDGAPPCEEVLTVTGEDDPFVRTEDVRTDVGAVRARHVTVPGVGHEFTHDVAQVALAFATGPQRSHE</sequence>
<dbReference type="EMBL" id="JADCSA010000006">
    <property type="protein sequence ID" value="MBE7324656.1"/>
    <property type="molecule type" value="Genomic_DNA"/>
</dbReference>
<dbReference type="InterPro" id="IPR029058">
    <property type="entry name" value="AB_hydrolase_fold"/>
</dbReference>
<dbReference type="Gene3D" id="3.40.50.1820">
    <property type="entry name" value="alpha/beta hydrolase"/>
    <property type="match status" value="1"/>
</dbReference>
<evidence type="ECO:0000259" key="1">
    <source>
        <dbReference type="Pfam" id="PF02230"/>
    </source>
</evidence>
<keyword evidence="3" id="KW-1185">Reference proteome</keyword>
<feature type="domain" description="Phospholipase/carboxylesterase/thioesterase" evidence="1">
    <location>
        <begin position="2"/>
        <end position="118"/>
    </location>
</feature>
<reference evidence="2 3" key="1">
    <citation type="submission" date="2020-10" db="EMBL/GenBank/DDBJ databases">
        <title>Nocardioides sp. isolated from sludge.</title>
        <authorList>
            <person name="Zhang X."/>
        </authorList>
    </citation>
    <scope>NUCLEOTIDE SEQUENCE [LARGE SCALE GENOMIC DNA]</scope>
    <source>
        <strain evidence="2 3">Y6</strain>
    </source>
</reference>
<dbReference type="Pfam" id="PF02230">
    <property type="entry name" value="Abhydrolase_2"/>
    <property type="match status" value="1"/>
</dbReference>
<accession>A0ABR9RSV2</accession>
<dbReference type="Proteomes" id="UP000756387">
    <property type="component" value="Unassembled WGS sequence"/>
</dbReference>
<dbReference type="SUPFAM" id="SSF53474">
    <property type="entry name" value="alpha/beta-Hydrolases"/>
    <property type="match status" value="1"/>
</dbReference>
<dbReference type="InterPro" id="IPR003140">
    <property type="entry name" value="PLipase/COase/thioEstase"/>
</dbReference>
<proteinExistence type="predicted"/>
<organism evidence="2 3">
    <name type="scientific">Nocardioides malaquae</name>
    <dbReference type="NCBI Taxonomy" id="2773426"/>
    <lineage>
        <taxon>Bacteria</taxon>
        <taxon>Bacillati</taxon>
        <taxon>Actinomycetota</taxon>
        <taxon>Actinomycetes</taxon>
        <taxon>Propionibacteriales</taxon>
        <taxon>Nocardioidaceae</taxon>
        <taxon>Nocardioides</taxon>
    </lineage>
</organism>
<name>A0ABR9RSV2_9ACTN</name>
<evidence type="ECO:0000313" key="2">
    <source>
        <dbReference type="EMBL" id="MBE7324656.1"/>
    </source>
</evidence>
<protein>
    <recommendedName>
        <fullName evidence="1">Phospholipase/carboxylesterase/thioesterase domain-containing protein</fullName>
    </recommendedName>
</protein>
<comment type="caution">
    <text evidence="2">The sequence shown here is derived from an EMBL/GenBank/DDBJ whole genome shotgun (WGS) entry which is preliminary data.</text>
</comment>
<gene>
    <name evidence="2" type="ORF">IEQ44_08320</name>
</gene>